<comment type="caution">
    <text evidence="2">The sequence shown here is derived from an EMBL/GenBank/DDBJ whole genome shotgun (WGS) entry which is preliminary data.</text>
</comment>
<dbReference type="AlphaFoldDB" id="A0A5N5K981"/>
<reference evidence="2 3" key="1">
    <citation type="submission" date="2019-06" db="EMBL/GenBank/DDBJ databases">
        <title>A chromosome-scale genome assembly of the striped catfish, Pangasianodon hypophthalmus.</title>
        <authorList>
            <person name="Wen M."/>
            <person name="Zahm M."/>
            <person name="Roques C."/>
            <person name="Cabau C."/>
            <person name="Klopp C."/>
            <person name="Donnadieu C."/>
            <person name="Jouanno E."/>
            <person name="Avarre J.-C."/>
            <person name="Campet M."/>
            <person name="Ha T.T.T."/>
            <person name="Dugue R."/>
            <person name="Lampietro C."/>
            <person name="Louis A."/>
            <person name="Herpin A."/>
            <person name="Echchiki A."/>
            <person name="Berthelot C."/>
            <person name="Parey E."/>
            <person name="Roest-Crollius H."/>
            <person name="Braasch I."/>
            <person name="Postlethwait J."/>
            <person name="Bobe J."/>
            <person name="Montfort J."/>
            <person name="Bouchez O."/>
            <person name="Begum T."/>
            <person name="Schartl M."/>
            <person name="Guiguen Y."/>
        </authorList>
    </citation>
    <scope>NUCLEOTIDE SEQUENCE [LARGE SCALE GENOMIC DNA]</scope>
    <source>
        <strain evidence="2 3">Indonesia</strain>
        <tissue evidence="2">Blood</tissue>
    </source>
</reference>
<dbReference type="EMBL" id="VFJC01000026">
    <property type="protein sequence ID" value="KAB5526115.1"/>
    <property type="molecule type" value="Genomic_DNA"/>
</dbReference>
<evidence type="ECO:0000313" key="3">
    <source>
        <dbReference type="Proteomes" id="UP000327468"/>
    </source>
</evidence>
<accession>A0A5N5K981</accession>
<evidence type="ECO:0000313" key="2">
    <source>
        <dbReference type="EMBL" id="KAB5526115.1"/>
    </source>
</evidence>
<gene>
    <name evidence="2" type="ORF">PHYPO_G00148040</name>
</gene>
<keyword evidence="3" id="KW-1185">Reference proteome</keyword>
<dbReference type="Proteomes" id="UP000327468">
    <property type="component" value="Chromosome 25"/>
</dbReference>
<feature type="region of interest" description="Disordered" evidence="1">
    <location>
        <begin position="1"/>
        <end position="35"/>
    </location>
</feature>
<sequence length="73" mass="8309">MRSRRRRERNPHRSGSNSLPGSNNHRRSSVDVDDVQYSSIHFQSAGGKFPRDTTVEESVQYAEVNIRRPPAAT</sequence>
<name>A0A5N5K981_PANHP</name>
<protein>
    <submittedName>
        <fullName evidence="2">Uncharacterized protein</fullName>
    </submittedName>
</protein>
<feature type="compositionally biased region" description="Basic residues" evidence="1">
    <location>
        <begin position="1"/>
        <end position="12"/>
    </location>
</feature>
<proteinExistence type="predicted"/>
<evidence type="ECO:0000256" key="1">
    <source>
        <dbReference type="SAM" id="MobiDB-lite"/>
    </source>
</evidence>
<organism evidence="2 3">
    <name type="scientific">Pangasianodon hypophthalmus</name>
    <name type="common">Striped catfish</name>
    <name type="synonym">Helicophagus hypophthalmus</name>
    <dbReference type="NCBI Taxonomy" id="310915"/>
    <lineage>
        <taxon>Eukaryota</taxon>
        <taxon>Metazoa</taxon>
        <taxon>Chordata</taxon>
        <taxon>Craniata</taxon>
        <taxon>Vertebrata</taxon>
        <taxon>Euteleostomi</taxon>
        <taxon>Actinopterygii</taxon>
        <taxon>Neopterygii</taxon>
        <taxon>Teleostei</taxon>
        <taxon>Ostariophysi</taxon>
        <taxon>Siluriformes</taxon>
        <taxon>Pangasiidae</taxon>
        <taxon>Pangasianodon</taxon>
    </lineage>
</organism>